<name>A0A3N4IFF7_ASCIM</name>
<keyword evidence="3" id="KW-1185">Reference proteome</keyword>
<dbReference type="AlphaFoldDB" id="A0A3N4IFF7"/>
<dbReference type="Proteomes" id="UP000275078">
    <property type="component" value="Unassembled WGS sequence"/>
</dbReference>
<evidence type="ECO:0000313" key="3">
    <source>
        <dbReference type="Proteomes" id="UP000275078"/>
    </source>
</evidence>
<proteinExistence type="predicted"/>
<dbReference type="EMBL" id="ML119656">
    <property type="protein sequence ID" value="RPA84883.1"/>
    <property type="molecule type" value="Genomic_DNA"/>
</dbReference>
<organism evidence="2 3">
    <name type="scientific">Ascobolus immersus RN42</name>
    <dbReference type="NCBI Taxonomy" id="1160509"/>
    <lineage>
        <taxon>Eukaryota</taxon>
        <taxon>Fungi</taxon>
        <taxon>Dikarya</taxon>
        <taxon>Ascomycota</taxon>
        <taxon>Pezizomycotina</taxon>
        <taxon>Pezizomycetes</taxon>
        <taxon>Pezizales</taxon>
        <taxon>Ascobolaceae</taxon>
        <taxon>Ascobolus</taxon>
    </lineage>
</organism>
<reference evidence="2 3" key="1">
    <citation type="journal article" date="2018" name="Nat. Ecol. Evol.">
        <title>Pezizomycetes genomes reveal the molecular basis of ectomycorrhizal truffle lifestyle.</title>
        <authorList>
            <person name="Murat C."/>
            <person name="Payen T."/>
            <person name="Noel B."/>
            <person name="Kuo A."/>
            <person name="Morin E."/>
            <person name="Chen J."/>
            <person name="Kohler A."/>
            <person name="Krizsan K."/>
            <person name="Balestrini R."/>
            <person name="Da Silva C."/>
            <person name="Montanini B."/>
            <person name="Hainaut M."/>
            <person name="Levati E."/>
            <person name="Barry K.W."/>
            <person name="Belfiori B."/>
            <person name="Cichocki N."/>
            <person name="Clum A."/>
            <person name="Dockter R.B."/>
            <person name="Fauchery L."/>
            <person name="Guy J."/>
            <person name="Iotti M."/>
            <person name="Le Tacon F."/>
            <person name="Lindquist E.A."/>
            <person name="Lipzen A."/>
            <person name="Malagnac F."/>
            <person name="Mello A."/>
            <person name="Molinier V."/>
            <person name="Miyauchi S."/>
            <person name="Poulain J."/>
            <person name="Riccioni C."/>
            <person name="Rubini A."/>
            <person name="Sitrit Y."/>
            <person name="Splivallo R."/>
            <person name="Traeger S."/>
            <person name="Wang M."/>
            <person name="Zifcakova L."/>
            <person name="Wipf D."/>
            <person name="Zambonelli A."/>
            <person name="Paolocci F."/>
            <person name="Nowrousian M."/>
            <person name="Ottonello S."/>
            <person name="Baldrian P."/>
            <person name="Spatafora J.W."/>
            <person name="Henrissat B."/>
            <person name="Nagy L.G."/>
            <person name="Aury J.M."/>
            <person name="Wincker P."/>
            <person name="Grigoriev I.V."/>
            <person name="Bonfante P."/>
            <person name="Martin F.M."/>
        </authorList>
    </citation>
    <scope>NUCLEOTIDE SEQUENCE [LARGE SCALE GENOMIC DNA]</scope>
    <source>
        <strain evidence="2 3">RN42</strain>
    </source>
</reference>
<protein>
    <submittedName>
        <fullName evidence="2">Uncharacterized protein</fullName>
    </submittedName>
</protein>
<feature type="compositionally biased region" description="Polar residues" evidence="1">
    <location>
        <begin position="384"/>
        <end position="399"/>
    </location>
</feature>
<evidence type="ECO:0000256" key="1">
    <source>
        <dbReference type="SAM" id="MobiDB-lite"/>
    </source>
</evidence>
<gene>
    <name evidence="2" type="ORF">BJ508DRAFT_303283</name>
</gene>
<evidence type="ECO:0000313" key="2">
    <source>
        <dbReference type="EMBL" id="RPA84883.1"/>
    </source>
</evidence>
<feature type="region of interest" description="Disordered" evidence="1">
    <location>
        <begin position="378"/>
        <end position="399"/>
    </location>
</feature>
<accession>A0A3N4IFF7</accession>
<sequence length="616" mass="70823">MASPDLEPSIKLDVTSKGAEKLLEEIAIHRSVLQKNSKALVSATDVDKRRDLAAKVREDFFPLLILLEKCLELVYNTENDKYPNDREFFSKLGDLEKLKLPETLVSNYLEPSILGAYRAIQLYPDDAELADLHVYLFYFSIAWMRSFSKDFKKMTSWRHGPTWFVPWEELWGQIETLRTKVITHSAVNEAFRKEFRDGCNQTTAPFLIFRKDDETKPDIIARRKSHWAIIKEFEGVRAVHYLILEWEVQEGTPASTSVARNRSEQSGFGDSVRRQLDKRYLEFVLEAYIRLTHPFAVPTSVEHDFARLVSHINELERFVRDLASMELWSLEQWRNSNQPARSFESRRQSYRELQALYVALVSLYRELYQNYHPGSGSRLAARSQHGSESATGGRLSPNSNLGDENVDFVRQIHDMNLSYEAFKKLGGVLLELYLDESNENKFHEEAKGFFAISFGHALLFSFCSTGSPTDTDVENTKRKTEWINALDEFGKFAETRLGLADLKLEIEFPAPIGRDLDRRWLSISQAITNAMEEGGPSMFGNHIRGQGGDATAVLNQVRFLEIADDGMLLYEAARLFASWPSHEARQSPDEDRSLLEEFIDWANRPFTRTVLQKLST</sequence>